<keyword evidence="3" id="KW-0227">DNA damage</keyword>
<dbReference type="GO" id="GO:0005829">
    <property type="term" value="C:cytosol"/>
    <property type="evidence" value="ECO:0007669"/>
    <property type="project" value="TreeGrafter"/>
</dbReference>
<evidence type="ECO:0000256" key="6">
    <source>
        <dbReference type="ARBA" id="ARBA00022840"/>
    </source>
</evidence>
<dbReference type="Pfam" id="PF13361">
    <property type="entry name" value="UvrD_C"/>
    <property type="match status" value="1"/>
</dbReference>
<reference evidence="17 18" key="1">
    <citation type="submission" date="2018-05" db="EMBL/GenBank/DDBJ databases">
        <title>Leucothrix arctica sp. nov., isolated from Arctic seawater.</title>
        <authorList>
            <person name="Choi A."/>
            <person name="Baek K."/>
        </authorList>
    </citation>
    <scope>NUCLEOTIDE SEQUENCE [LARGE SCALE GENOMIC DNA]</scope>
    <source>
        <strain evidence="17 18">IMCC9719</strain>
    </source>
</reference>
<dbReference type="PROSITE" id="PS51198">
    <property type="entry name" value="UVRD_HELICASE_ATP_BIND"/>
    <property type="match status" value="1"/>
</dbReference>
<evidence type="ECO:0000256" key="9">
    <source>
        <dbReference type="ARBA" id="ARBA00023235"/>
    </source>
</evidence>
<dbReference type="PANTHER" id="PTHR11070">
    <property type="entry name" value="UVRD / RECB / PCRA DNA HELICASE FAMILY MEMBER"/>
    <property type="match status" value="1"/>
</dbReference>
<comment type="caution">
    <text evidence="17">The sequence shown here is derived from an EMBL/GenBank/DDBJ whole genome shotgun (WGS) entry which is preliminary data.</text>
</comment>
<dbReference type="Proteomes" id="UP000245506">
    <property type="component" value="Unassembled WGS sequence"/>
</dbReference>
<dbReference type="FunFam" id="3.40.50.300:FF:001201">
    <property type="entry name" value="ATP-dependent DNA helicase UvrD2"/>
    <property type="match status" value="1"/>
</dbReference>
<dbReference type="GO" id="GO:0033202">
    <property type="term" value="C:DNA helicase complex"/>
    <property type="evidence" value="ECO:0007669"/>
    <property type="project" value="TreeGrafter"/>
</dbReference>
<comment type="similarity">
    <text evidence="1">Belongs to the helicase family. UvrD subfamily.</text>
</comment>
<accession>A0A317C7S0</accession>
<evidence type="ECO:0000256" key="11">
    <source>
        <dbReference type="ARBA" id="ARBA00034808"/>
    </source>
</evidence>
<dbReference type="GO" id="GO:0000725">
    <property type="term" value="P:recombinational repair"/>
    <property type="evidence" value="ECO:0007669"/>
    <property type="project" value="TreeGrafter"/>
</dbReference>
<keyword evidence="5 14" id="KW-0347">Helicase</keyword>
<dbReference type="PANTHER" id="PTHR11070:SF2">
    <property type="entry name" value="ATP-DEPENDENT DNA HELICASE SRS2"/>
    <property type="match status" value="1"/>
</dbReference>
<dbReference type="FunFam" id="1.10.10.160:FF:000001">
    <property type="entry name" value="ATP-dependent DNA helicase"/>
    <property type="match status" value="1"/>
</dbReference>
<keyword evidence="2 14" id="KW-0547">Nucleotide-binding</keyword>
<dbReference type="EC" id="5.6.2.4" evidence="11"/>
<dbReference type="CDD" id="cd18807">
    <property type="entry name" value="SF1_C_UvrD"/>
    <property type="match status" value="1"/>
</dbReference>
<dbReference type="Gene3D" id="1.10.10.160">
    <property type="match status" value="1"/>
</dbReference>
<dbReference type="AlphaFoldDB" id="A0A317C7S0"/>
<evidence type="ECO:0000259" key="15">
    <source>
        <dbReference type="PROSITE" id="PS51198"/>
    </source>
</evidence>
<comment type="catalytic activity">
    <reaction evidence="10">
        <text>Couples ATP hydrolysis with the unwinding of duplex DNA by translocating in the 3'-5' direction.</text>
        <dbReference type="EC" id="5.6.2.4"/>
    </reaction>
</comment>
<evidence type="ECO:0000256" key="3">
    <source>
        <dbReference type="ARBA" id="ARBA00022763"/>
    </source>
</evidence>
<evidence type="ECO:0000256" key="8">
    <source>
        <dbReference type="ARBA" id="ARBA00023204"/>
    </source>
</evidence>
<dbReference type="Pfam" id="PF21196">
    <property type="entry name" value="PcrA_UvrD_tudor"/>
    <property type="match status" value="1"/>
</dbReference>
<dbReference type="InterPro" id="IPR013986">
    <property type="entry name" value="DExx_box_DNA_helicase_dom_sf"/>
</dbReference>
<evidence type="ECO:0000313" key="17">
    <source>
        <dbReference type="EMBL" id="PWQ94518.1"/>
    </source>
</evidence>
<evidence type="ECO:0000256" key="7">
    <source>
        <dbReference type="ARBA" id="ARBA00023125"/>
    </source>
</evidence>
<evidence type="ECO:0000256" key="13">
    <source>
        <dbReference type="ARBA" id="ARBA00048988"/>
    </source>
</evidence>
<dbReference type="PROSITE" id="PS51217">
    <property type="entry name" value="UVRD_HELICASE_CTER"/>
    <property type="match status" value="1"/>
</dbReference>
<gene>
    <name evidence="17" type="ORF">DKT75_14570</name>
</gene>
<evidence type="ECO:0000313" key="18">
    <source>
        <dbReference type="Proteomes" id="UP000245506"/>
    </source>
</evidence>
<name>A0A317C7S0_9GAMM</name>
<keyword evidence="7" id="KW-0238">DNA-binding</keyword>
<dbReference type="CDD" id="cd17932">
    <property type="entry name" value="DEXQc_UvrD"/>
    <property type="match status" value="1"/>
</dbReference>
<keyword evidence="9" id="KW-0413">Isomerase</keyword>
<proteinExistence type="inferred from homology"/>
<dbReference type="GO" id="GO:0003677">
    <property type="term" value="F:DNA binding"/>
    <property type="evidence" value="ECO:0007669"/>
    <property type="project" value="UniProtKB-KW"/>
</dbReference>
<comment type="catalytic activity">
    <reaction evidence="13">
        <text>ATP + H2O = ADP + phosphate + H(+)</text>
        <dbReference type="Rhea" id="RHEA:13065"/>
        <dbReference type="ChEBI" id="CHEBI:15377"/>
        <dbReference type="ChEBI" id="CHEBI:15378"/>
        <dbReference type="ChEBI" id="CHEBI:30616"/>
        <dbReference type="ChEBI" id="CHEBI:43474"/>
        <dbReference type="ChEBI" id="CHEBI:456216"/>
        <dbReference type="EC" id="5.6.2.4"/>
    </reaction>
</comment>
<dbReference type="Gene3D" id="1.10.486.10">
    <property type="entry name" value="PCRA, domain 4"/>
    <property type="match status" value="1"/>
</dbReference>
<dbReference type="InterPro" id="IPR000212">
    <property type="entry name" value="DNA_helicase_UvrD/REP"/>
</dbReference>
<dbReference type="Pfam" id="PF00580">
    <property type="entry name" value="UvrD-helicase"/>
    <property type="match status" value="1"/>
</dbReference>
<keyword evidence="18" id="KW-1185">Reference proteome</keyword>
<evidence type="ECO:0000256" key="1">
    <source>
        <dbReference type="ARBA" id="ARBA00009922"/>
    </source>
</evidence>
<dbReference type="GO" id="GO:0016887">
    <property type="term" value="F:ATP hydrolysis activity"/>
    <property type="evidence" value="ECO:0007669"/>
    <property type="project" value="RHEA"/>
</dbReference>
<keyword evidence="6 14" id="KW-0067">ATP-binding</keyword>
<evidence type="ECO:0000256" key="10">
    <source>
        <dbReference type="ARBA" id="ARBA00034617"/>
    </source>
</evidence>
<feature type="domain" description="UvrD-like helicase C-terminal" evidence="16">
    <location>
        <begin position="287"/>
        <end position="567"/>
    </location>
</feature>
<dbReference type="InterPro" id="IPR027417">
    <property type="entry name" value="P-loop_NTPase"/>
</dbReference>
<protein>
    <recommendedName>
        <fullName evidence="11">DNA 3'-5' helicase</fullName>
        <ecNumber evidence="11">5.6.2.4</ecNumber>
    </recommendedName>
    <alternativeName>
        <fullName evidence="12">DNA 3'-5' helicase II</fullName>
    </alternativeName>
</protein>
<organism evidence="17 18">
    <name type="scientific">Leucothrix arctica</name>
    <dbReference type="NCBI Taxonomy" id="1481894"/>
    <lineage>
        <taxon>Bacteria</taxon>
        <taxon>Pseudomonadati</taxon>
        <taxon>Pseudomonadota</taxon>
        <taxon>Gammaproteobacteria</taxon>
        <taxon>Thiotrichales</taxon>
        <taxon>Thiotrichaceae</taxon>
        <taxon>Leucothrix</taxon>
    </lineage>
</organism>
<dbReference type="GO" id="GO:0005524">
    <property type="term" value="F:ATP binding"/>
    <property type="evidence" value="ECO:0007669"/>
    <property type="project" value="UniProtKB-UniRule"/>
</dbReference>
<dbReference type="NCBIfam" id="NF008743">
    <property type="entry name" value="PRK11773.1"/>
    <property type="match status" value="1"/>
</dbReference>
<evidence type="ECO:0000256" key="4">
    <source>
        <dbReference type="ARBA" id="ARBA00022801"/>
    </source>
</evidence>
<evidence type="ECO:0000256" key="14">
    <source>
        <dbReference type="PROSITE-ProRule" id="PRU00560"/>
    </source>
</evidence>
<dbReference type="GO" id="GO:0009314">
    <property type="term" value="P:response to radiation"/>
    <property type="evidence" value="ECO:0007669"/>
    <property type="project" value="UniProtKB-ARBA"/>
</dbReference>
<dbReference type="RefSeq" id="WP_109824167.1">
    <property type="nucleotide sequence ID" value="NZ_QGKL01000039.1"/>
</dbReference>
<dbReference type="EMBL" id="QGKL01000039">
    <property type="protein sequence ID" value="PWQ94518.1"/>
    <property type="molecule type" value="Genomic_DNA"/>
</dbReference>
<dbReference type="SUPFAM" id="SSF52540">
    <property type="entry name" value="P-loop containing nucleoside triphosphate hydrolases"/>
    <property type="match status" value="1"/>
</dbReference>
<evidence type="ECO:0000256" key="12">
    <source>
        <dbReference type="ARBA" id="ARBA00034923"/>
    </source>
</evidence>
<sequence length="725" mass="81730">MDVSHLLDDLNKPQREAVSSPATPTLVLAGAGSGKTRVLVHRIAWLIQVEDCSPFSILAVTFTNKAAAEMRGRIEQLLGNPMAGMWVGTFHSLSHRLLRRHWQEAKLPQLFQILDSDDQLRIVKRVSRNMGLDEGTWPARQSQWYINSCKDKGERSQNIEDKGDPQTSVLRDIYQAYETTCQQSGVVDFAELLLRSLELLRDNPELLAQYRRRFRHLLVDEFQDTNTLQYGWLRLIAGDTTPPFAVGDDDQSIYGWRGAKIENIQNFTRDFPDTNTVRLEQNYRSSGNILKAANALISNNNGRLGKNLWTDAGDGELIHLYAANDEYDEARYTVSRIKQWLDQGNSYQECAILYRSNAQSRIFESQLIESSVPYRIYGGQRFFERAEIKDALAYLRLSANRHDDPSFDRIINQPPRSIGDKTASIIRDHARDQGLSLWQAADSLLKSNHFTARAGNAISGFTQLINDMADNISGLTLEEQVDQVIRASQLKPHYLHKDKGDKGEARIENLNELVAAAQGFIYKPEDEHANMDFLSAFLSHASLEAGDSQSKAGDDCVQLMTLHSAKGLEFPLVFLVGLEEGLFPSQQSSEDLGRMEEERRLCYVGITRAEKQLIMSFAEQRRLYGTTQYGVPSRFIHEIPDRLIERVRPVAAKSSWAPTSRPITNNFEPKSEDGLHIGQAVEHSKFGIGVITDTEGSGSHARVQVNFESSGSKWLVLAYAKLQPV</sequence>
<dbReference type="InterPro" id="IPR014017">
    <property type="entry name" value="DNA_helicase_UvrD-like_C"/>
</dbReference>
<evidence type="ECO:0000259" key="16">
    <source>
        <dbReference type="PROSITE" id="PS51217"/>
    </source>
</evidence>
<evidence type="ECO:0000256" key="2">
    <source>
        <dbReference type="ARBA" id="ARBA00022741"/>
    </source>
</evidence>
<dbReference type="InterPro" id="IPR014016">
    <property type="entry name" value="UvrD-like_ATP-bd"/>
</dbReference>
<dbReference type="GO" id="GO:0043138">
    <property type="term" value="F:3'-5' DNA helicase activity"/>
    <property type="evidence" value="ECO:0007669"/>
    <property type="project" value="UniProtKB-EC"/>
</dbReference>
<dbReference type="Gene3D" id="3.40.50.300">
    <property type="entry name" value="P-loop containing nucleotide triphosphate hydrolases"/>
    <property type="match status" value="2"/>
</dbReference>
<keyword evidence="8" id="KW-0234">DNA repair</keyword>
<dbReference type="OrthoDB" id="9806690at2"/>
<feature type="binding site" evidence="14">
    <location>
        <begin position="29"/>
        <end position="36"/>
    </location>
    <ligand>
        <name>ATP</name>
        <dbReference type="ChEBI" id="CHEBI:30616"/>
    </ligand>
</feature>
<feature type="domain" description="UvrD-like helicase ATP-binding" evidence="15">
    <location>
        <begin position="8"/>
        <end position="286"/>
    </location>
</feature>
<keyword evidence="4 14" id="KW-0378">Hydrolase</keyword>
<evidence type="ECO:0000256" key="5">
    <source>
        <dbReference type="ARBA" id="ARBA00022806"/>
    </source>
</evidence>